<proteinExistence type="predicted"/>
<feature type="compositionally biased region" description="Polar residues" evidence="4">
    <location>
        <begin position="2181"/>
        <end position="2192"/>
    </location>
</feature>
<feature type="compositionally biased region" description="Basic and acidic residues" evidence="4">
    <location>
        <begin position="159"/>
        <end position="172"/>
    </location>
</feature>
<dbReference type="GO" id="GO:0003924">
    <property type="term" value="F:GTPase activity"/>
    <property type="evidence" value="ECO:0007669"/>
    <property type="project" value="InterPro"/>
</dbReference>
<dbReference type="PANTHER" id="PTHR47977">
    <property type="entry name" value="RAS-RELATED PROTEIN RAB"/>
    <property type="match status" value="1"/>
</dbReference>
<accession>A0A6P8VDL2</accession>
<dbReference type="SMART" id="SM00174">
    <property type="entry name" value="RHO"/>
    <property type="match status" value="1"/>
</dbReference>
<sequence>MSGNTMDQAEIRETNPFEMVVKIPDDSPTSQKMSVPDNKQDEYLNEESIFEDLEQKNEDHHFYDTKEPPISYIEGVDSALGQVKEIEGQVQYAMKPSAEPKGHEEGLFSEMEEGESSSQAVQSGITVTSDSQPQQNIDFNPIGNRRKLGSSRRNKGRQHVKDSVAESYHEPAGEDSGNTRENTSLETELSLPIEPVVQEQTKETMLKGMEIFDTAPTEYVGELVKENSLVGISELTGSNVHAHLREDQKTNVQSNVGEMPEEEFPNVCTVTEKESMAKDNVTEMFRHAENVQTNYLMSESQITTENNESSITSEITTEEQDLRENSEPECSVEQKAFASSKEESTTNEETHELFNVSEVKGAHQSDDGDNKLHEQEGKPTEIQEIPQIDFSSDHAIHAATENSQIMSGNTMDQAEIRETNPFEMVVKIPDDSPTSQKMSVPDNKQDEYLNEESIFEDLEQKNEDHHLYATKEPPISYIEGVDSALGQVKEIEGQVQYAMKPSAEPKGHEEELFSEMEEGESSSQAVQSGITVTSDSQPQQNIDFNPIGNRRKLGSSRRNKGRQHVKDSVAELYHEPAGEDSGNTRENTSLETELSLPIEPVVQEQTKEIMLMEIEIFDTAPTDVGELVKENSLVGISELTGSNVHAHLREDQKTNVQSNVGEMPEEEFPNVCTVTEKESMAKDNVTEMFRHAENVQTNYLMSESQITTENNESSITSEITTEEQDLRENSEPECSVEQKAFASSKEESTTNEETHELFNVSEVKGAHQSDDGDNKLHEQEGKPTEIQEIPQIDFSSDHAIHAATENSQIISGNTMDQAEIRETNPFEMVVKIPDDSPTSQKMSVPDNKQDEYLNEESIFEDLEQKNEDHHFYDTKEPPISYIEGVDSALGQVKEIEGQVQYAMKPSAEPKGHEEGLFSEMEEGESSSQAVQSGITVTSDSQPQQNIDFNPIGNRRKLGSSRRNKGRQHVKDSVAESYHEPAGEDSGNTRENTSLETELSLPIEPVVQEQTKETMLKGMEIFDTAPTEYVGELVKENSLVGISELTGSNVHAHLREDQKTNVQSNVGEMPEEEFPNVCTVTEKESMAKDNVTEMFRHAENVQTNYLMSESQITTENNESSITSEITTEEQDLRENSEAECSVEQKAFASSKEESTTNEETHELFNVSEVKGAHQSDDGDNKLHEQEGKPTEIQEIPQIDFSSDHAIHAATENSQIISGNTMDQAEIRETNPFEMVVKIPDDYPTSQKMSVPDNKQDEYLNEESIFEDLEQKKEDHHLYATKEPPISYIEGVDSALGQVKEIEGQVQYAMKPSAEPKGHEEELFSEMEEGESSSQAVQSGITVTSDSQPQQNIDFNPIGNRRKLGSSRRNKGRQHVKDSVAELYHEPAGEDSGNTRENTSLEIELSLPIEPVVQEQTKEIMLMGIEIFDTAPTDVGELVKENSLVGISELTGSNVHARLTEDQKTNVQSNVGEMPEEEFPNVCTVTEKESKENDNDTELFRHTENVQTNYLMSESPITSENNESSITSEITTEEQDLRENSEPECTTNPTGNRRKFGSSRRNKGPLHIKDTTRMSLVTETIKQEELKKKSDLDLSSNVSDEENTDIFLEEGIILSQNEKDNSAIMKTDIHLSPSNDVFVKDVDEEKNKQKKETENVCQLGGHYTVKTDSQPPEVSVWKADSDIQTISYHGDNVSSRPIAFDVLEQEETFQFQSSEALSFDKDFNDQQTNDTSPTVGDVTVKYFKSGPESSMYMQVSNQDADGEQSEDPLKSEHKAQEINISEKITKNVSDSLAPFHTGLKENFRAEPDMFEESNISSHLKEQEESHSDNSENVQGTSKQKRRKMGSTRRSQLNRKPEEKRDERESDFKTEADMRHLEKIEGLEELHMLMTAEVSQSEHAKASHSPMNKEQEANETSTVHNNRQNIPSSDLQVVNPAIFVHVADERESERNLNVCVEPPRIDDFTTTERQIPSPLLSENTEENRNTVIIGESFVSFCEITQSMQNDEESVSIIEDQTLKSAEAPVVADLEILTYVVREGAEHEHISAQFSKQQLDNPTEVVHDTNIEMKNPSPNRRKKMGSTRRNFGSRHKREDLHQEQDVDDEATETASNVGDVKTELFSNITEDELQLNLKHKDTGSEQRKENVFETVEYSQIGDSHIKPHQPLEDNPVPPGQLIETEHQRTPNSLAAIPSTSPKEDLMSETASGGRRRKMGSSRKSHGLKRYENQTASGDKIQDTQHERDVRSNTDESAINTPEELREESLSLVQISEAGKSEKKPSNISISKEEIAPKTVSEKTVQHLYAEVGLSQQKFSLEGNSRIADHKANAYNVMMVGDSSVGKTSFMKRAQSGKFSLDLPASVGLDSCMWTVVVEGKPVVLQLWDTAGQERFHSITRQIFHKAHAFLLMYDITSSETFSAVSYWANCIQEGADEDVNILLVGNKSDRAERQIKTQEAENLAKEYNFEFMECSAATGENVVQGLETVARMLSQKHDTREEAMVLHKEPPQKKSSGCC</sequence>
<dbReference type="PROSITE" id="PS51419">
    <property type="entry name" value="RAB"/>
    <property type="match status" value="1"/>
</dbReference>
<feature type="compositionally biased region" description="Basic and acidic residues" evidence="4">
    <location>
        <begin position="1852"/>
        <end position="1872"/>
    </location>
</feature>
<keyword evidence="5" id="KW-1185">Reference proteome</keyword>
<feature type="compositionally biased region" description="Basic residues" evidence="4">
    <location>
        <begin position="1358"/>
        <end position="1372"/>
    </location>
</feature>
<feature type="region of interest" description="Disordered" evidence="4">
    <location>
        <begin position="1"/>
        <end position="41"/>
    </location>
</feature>
<feature type="compositionally biased region" description="Polar residues" evidence="4">
    <location>
        <begin position="1333"/>
        <end position="1352"/>
    </location>
</feature>
<feature type="compositionally biased region" description="Polar residues" evidence="4">
    <location>
        <begin position="928"/>
        <end position="947"/>
    </location>
</feature>
<feature type="compositionally biased region" description="Basic and acidic residues" evidence="4">
    <location>
        <begin position="564"/>
        <end position="577"/>
    </location>
</feature>
<feature type="compositionally biased region" description="Basic residues" evidence="4">
    <location>
        <begin position="2205"/>
        <end position="2219"/>
    </location>
</feature>
<feature type="region of interest" description="Disordered" evidence="4">
    <location>
        <begin position="2154"/>
        <end position="2260"/>
    </location>
</feature>
<protein>
    <submittedName>
        <fullName evidence="6">Uncharacterized protein rab44</fullName>
    </submittedName>
</protein>
<feature type="region of interest" description="Disordered" evidence="4">
    <location>
        <begin position="2062"/>
        <end position="2107"/>
    </location>
</feature>
<feature type="compositionally biased region" description="Basic and acidic residues" evidence="4">
    <location>
        <begin position="1373"/>
        <end position="1386"/>
    </location>
</feature>
<dbReference type="SUPFAM" id="SSF52540">
    <property type="entry name" value="P-loop containing nucleoside triphosphate hydrolases"/>
    <property type="match status" value="1"/>
</dbReference>
<feature type="compositionally biased region" description="Basic and acidic residues" evidence="4">
    <location>
        <begin position="2231"/>
        <end position="2245"/>
    </location>
</feature>
<dbReference type="InterPro" id="IPR050227">
    <property type="entry name" value="Rab"/>
</dbReference>
<feature type="compositionally biased region" description="Low complexity" evidence="4">
    <location>
        <begin position="1515"/>
        <end position="1528"/>
    </location>
</feature>
<feature type="region of interest" description="Disordered" evidence="4">
    <location>
        <begin position="1514"/>
        <end position="1564"/>
    </location>
</feature>
<feature type="compositionally biased region" description="Basic residues" evidence="4">
    <location>
        <begin position="144"/>
        <end position="158"/>
    </location>
</feature>
<name>A0A6P8VDL2_GYMAC</name>
<organism evidence="5 6">
    <name type="scientific">Gymnodraco acuticeps</name>
    <name type="common">Antarctic dragonfish</name>
    <dbReference type="NCBI Taxonomy" id="8218"/>
    <lineage>
        <taxon>Eukaryota</taxon>
        <taxon>Metazoa</taxon>
        <taxon>Chordata</taxon>
        <taxon>Craniata</taxon>
        <taxon>Vertebrata</taxon>
        <taxon>Euteleostomi</taxon>
        <taxon>Actinopterygii</taxon>
        <taxon>Neopterygii</taxon>
        <taxon>Teleostei</taxon>
        <taxon>Neoteleostei</taxon>
        <taxon>Acanthomorphata</taxon>
        <taxon>Eupercaria</taxon>
        <taxon>Perciformes</taxon>
        <taxon>Notothenioidei</taxon>
        <taxon>Bathydraconidae</taxon>
        <taxon>Gymnodraco</taxon>
    </lineage>
</organism>
<dbReference type="CDD" id="cd00154">
    <property type="entry name" value="Rab"/>
    <property type="match status" value="1"/>
</dbReference>
<evidence type="ECO:0000256" key="2">
    <source>
        <dbReference type="ARBA" id="ARBA00023134"/>
    </source>
</evidence>
<dbReference type="SMART" id="SM00173">
    <property type="entry name" value="RAS"/>
    <property type="match status" value="1"/>
</dbReference>
<feature type="compositionally biased region" description="Polar residues" evidence="4">
    <location>
        <begin position="524"/>
        <end position="543"/>
    </location>
</feature>
<dbReference type="Pfam" id="PF00071">
    <property type="entry name" value="Ras"/>
    <property type="match status" value="1"/>
</dbReference>
<feature type="compositionally biased region" description="Basic and acidic residues" evidence="4">
    <location>
        <begin position="1893"/>
        <end position="1909"/>
    </location>
</feature>
<dbReference type="Proteomes" id="UP000515161">
    <property type="component" value="Unplaced"/>
</dbReference>
<feature type="region of interest" description="Disordered" evidence="4">
    <location>
        <begin position="1892"/>
        <end position="1911"/>
    </location>
</feature>
<dbReference type="PROSITE" id="PS51420">
    <property type="entry name" value="RHO"/>
    <property type="match status" value="1"/>
</dbReference>
<feature type="compositionally biased region" description="Basic and acidic residues" evidence="4">
    <location>
        <begin position="744"/>
        <end position="756"/>
    </location>
</feature>
<feature type="compositionally biased region" description="Basic and acidic residues" evidence="4">
    <location>
        <begin position="764"/>
        <end position="782"/>
    </location>
</feature>
<evidence type="ECO:0000313" key="6">
    <source>
        <dbReference type="RefSeq" id="XP_034075062.1"/>
    </source>
</evidence>
<feature type="compositionally biased region" description="Basic and acidic residues" evidence="4">
    <location>
        <begin position="340"/>
        <end position="352"/>
    </location>
</feature>
<dbReference type="InterPro" id="IPR027417">
    <property type="entry name" value="P-loop_NTPase"/>
</dbReference>
<feature type="compositionally biased region" description="Basic and acidic residues" evidence="4">
    <location>
        <begin position="360"/>
        <end position="378"/>
    </location>
</feature>
<evidence type="ECO:0000313" key="5">
    <source>
        <dbReference type="Proteomes" id="UP000515161"/>
    </source>
</evidence>
<dbReference type="NCBIfam" id="TIGR00231">
    <property type="entry name" value="small_GTP"/>
    <property type="match status" value="1"/>
</dbReference>
<reference evidence="6" key="1">
    <citation type="submission" date="2025-08" db="UniProtKB">
        <authorList>
            <consortium name="RefSeq"/>
        </authorList>
    </citation>
    <scope>IDENTIFICATION</scope>
</reference>
<dbReference type="OrthoDB" id="9989112at2759"/>
<feature type="region of interest" description="Disordered" evidence="4">
    <location>
        <begin position="903"/>
        <end position="995"/>
    </location>
</feature>
<evidence type="ECO:0000256" key="1">
    <source>
        <dbReference type="ARBA" id="ARBA00022741"/>
    </source>
</evidence>
<feature type="compositionally biased region" description="Low complexity" evidence="4">
    <location>
        <begin position="707"/>
        <end position="719"/>
    </location>
</feature>
<feature type="compositionally biased region" description="Basic residues" evidence="4">
    <location>
        <begin position="953"/>
        <end position="967"/>
    </location>
</feature>
<feature type="region of interest" description="Disordered" evidence="4">
    <location>
        <begin position="92"/>
        <end position="186"/>
    </location>
</feature>
<dbReference type="Gene3D" id="3.40.50.300">
    <property type="entry name" value="P-loop containing nucleotide triphosphate hydrolases"/>
    <property type="match status" value="1"/>
</dbReference>
<feature type="compositionally biased region" description="Basic and acidic residues" evidence="4">
    <location>
        <begin position="1816"/>
        <end position="1827"/>
    </location>
</feature>
<dbReference type="GeneID" id="117548133"/>
<dbReference type="CTD" id="401258"/>
<feature type="region of interest" description="Disordered" evidence="4">
    <location>
        <begin position="499"/>
        <end position="591"/>
    </location>
</feature>
<dbReference type="SMART" id="SM00175">
    <property type="entry name" value="RAB"/>
    <property type="match status" value="1"/>
</dbReference>
<dbReference type="GO" id="GO:0005525">
    <property type="term" value="F:GTP binding"/>
    <property type="evidence" value="ECO:0007669"/>
    <property type="project" value="UniProtKB-KW"/>
</dbReference>
<keyword evidence="3" id="KW-0449">Lipoprotein</keyword>
<dbReference type="FunFam" id="3.40.50.300:FF:001129">
    <property type="entry name" value="ras-related protein Rab-44 isoform X2"/>
    <property type="match status" value="1"/>
</dbReference>
<feature type="region of interest" description="Disordered" evidence="4">
    <location>
        <begin position="1308"/>
        <end position="1395"/>
    </location>
</feature>
<dbReference type="KEGG" id="gacu:117548133"/>
<feature type="region of interest" description="Disordered" evidence="4">
    <location>
        <begin position="303"/>
        <end position="378"/>
    </location>
</feature>
<feature type="region of interest" description="Disordered" evidence="4">
    <location>
        <begin position="1812"/>
        <end position="1872"/>
    </location>
</feature>
<feature type="region of interest" description="Disordered" evidence="4">
    <location>
        <begin position="1168"/>
        <end position="1187"/>
    </location>
</feature>
<dbReference type="PRINTS" id="PR00449">
    <property type="entry name" value="RASTRNSFRMNG"/>
</dbReference>
<feature type="region of interest" description="Disordered" evidence="4">
    <location>
        <begin position="1112"/>
        <end position="1135"/>
    </location>
</feature>
<feature type="compositionally biased region" description="Polar residues" evidence="4">
    <location>
        <begin position="119"/>
        <end position="138"/>
    </location>
</feature>
<evidence type="ECO:0000256" key="3">
    <source>
        <dbReference type="ARBA" id="ARBA00023288"/>
    </source>
</evidence>
<gene>
    <name evidence="6" type="primary">rab44</name>
</gene>
<feature type="compositionally biased region" description="Basic and acidic residues" evidence="4">
    <location>
        <begin position="968"/>
        <end position="981"/>
    </location>
</feature>
<feature type="region of interest" description="Disordered" evidence="4">
    <location>
        <begin position="707"/>
        <end position="782"/>
    </location>
</feature>
<dbReference type="RefSeq" id="XP_034075062.1">
    <property type="nucleotide sequence ID" value="XM_034219171.1"/>
</dbReference>
<dbReference type="SMART" id="SM00176">
    <property type="entry name" value="RAN"/>
    <property type="match status" value="1"/>
</dbReference>
<keyword evidence="1" id="KW-0547">Nucleotide-binding</keyword>
<dbReference type="InterPro" id="IPR005225">
    <property type="entry name" value="Small_GTP-bd"/>
</dbReference>
<feature type="compositionally biased region" description="Low complexity" evidence="4">
    <location>
        <begin position="303"/>
        <end position="315"/>
    </location>
</feature>
<feature type="compositionally biased region" description="Basic residues" evidence="4">
    <location>
        <begin position="549"/>
        <end position="563"/>
    </location>
</feature>
<dbReference type="InParanoid" id="A0A6P8VDL2"/>
<dbReference type="PROSITE" id="PS51421">
    <property type="entry name" value="RAS"/>
    <property type="match status" value="1"/>
</dbReference>
<feature type="compositionally biased region" description="Basic residues" evidence="4">
    <location>
        <begin position="2071"/>
        <end position="2087"/>
    </location>
</feature>
<feature type="compositionally biased region" description="Basic residues" evidence="4">
    <location>
        <begin position="1550"/>
        <end position="1564"/>
    </location>
</feature>
<feature type="compositionally biased region" description="Low complexity" evidence="4">
    <location>
        <begin position="1112"/>
        <end position="1124"/>
    </location>
</feature>
<evidence type="ECO:0000256" key="4">
    <source>
        <dbReference type="SAM" id="MobiDB-lite"/>
    </source>
</evidence>
<feature type="compositionally biased region" description="Basic and acidic residues" evidence="4">
    <location>
        <begin position="1169"/>
        <end position="1187"/>
    </location>
</feature>
<dbReference type="InterPro" id="IPR001806">
    <property type="entry name" value="Small_GTPase"/>
</dbReference>
<keyword evidence="2" id="KW-0342">GTP-binding</keyword>